<dbReference type="EMBL" id="CP098502">
    <property type="protein sequence ID" value="UTI62344.1"/>
    <property type="molecule type" value="Genomic_DNA"/>
</dbReference>
<keyword evidence="3 7" id="KW-0812">Transmembrane</keyword>
<dbReference type="InterPro" id="IPR001851">
    <property type="entry name" value="ABC_transp_permease"/>
</dbReference>
<feature type="transmembrane region" description="Helical" evidence="7">
    <location>
        <begin position="104"/>
        <end position="124"/>
    </location>
</feature>
<name>A0ABY5DLJ9_9ACTN</name>
<accession>A0ABY5DLJ9</accession>
<protein>
    <submittedName>
        <fullName evidence="8">ABC transporter permease</fullName>
    </submittedName>
</protein>
<dbReference type="Pfam" id="PF02653">
    <property type="entry name" value="BPD_transp_2"/>
    <property type="match status" value="1"/>
</dbReference>
<evidence type="ECO:0000313" key="9">
    <source>
        <dbReference type="Proteomes" id="UP001056035"/>
    </source>
</evidence>
<feature type="transmembrane region" description="Helical" evidence="7">
    <location>
        <begin position="156"/>
        <end position="175"/>
    </location>
</feature>
<dbReference type="Proteomes" id="UP001056035">
    <property type="component" value="Chromosome"/>
</dbReference>
<evidence type="ECO:0000256" key="7">
    <source>
        <dbReference type="SAM" id="Phobius"/>
    </source>
</evidence>
<dbReference type="RefSeq" id="WP_254569082.1">
    <property type="nucleotide sequence ID" value="NZ_CP098502.1"/>
</dbReference>
<evidence type="ECO:0000313" key="8">
    <source>
        <dbReference type="EMBL" id="UTI62344.1"/>
    </source>
</evidence>
<dbReference type="PANTHER" id="PTHR32196:SF72">
    <property type="entry name" value="RIBOSE IMPORT PERMEASE PROTEIN RBSC"/>
    <property type="match status" value="1"/>
</dbReference>
<feature type="compositionally biased region" description="Low complexity" evidence="6">
    <location>
        <begin position="8"/>
        <end position="24"/>
    </location>
</feature>
<keyword evidence="4 7" id="KW-1133">Transmembrane helix</keyword>
<evidence type="ECO:0000256" key="1">
    <source>
        <dbReference type="ARBA" id="ARBA00004651"/>
    </source>
</evidence>
<evidence type="ECO:0000256" key="5">
    <source>
        <dbReference type="ARBA" id="ARBA00023136"/>
    </source>
</evidence>
<dbReference type="CDD" id="cd06579">
    <property type="entry name" value="TM_PBP1_transp_AraH_like"/>
    <property type="match status" value="1"/>
</dbReference>
<sequence>MTTVPQVAGAKRAGTAGSAAGAPAPAGPGAGGSPSRAARGLSLVERSAVVGSFVIMVLLFCLLAGDTFPTSGTVKDILDQCAVPVILVCGLTLVLAVGEFDLSYTATVGLAAGLVIVLTAQHGWSVGPAILVSLLASLAVGVIVGLLVTVGRASSFIVTLAIGSAVTGLELAITGNKTIFQNIPVNYADLSAKTLLGLKSPVWAALLIMGAIAVLLHRTRFGRQAQAIGGNPTAAYLAGVRVRRIRVIAFAIVAVLAGVAAIILTSRASSYYPNSSAGFLLNTYAAAFLGASVGRWRGFTVFGSAFGVLWITTLQTGLTQANAPAWTSSFIQGLVLAIAVLVASRGRQATS</sequence>
<evidence type="ECO:0000256" key="4">
    <source>
        <dbReference type="ARBA" id="ARBA00022989"/>
    </source>
</evidence>
<dbReference type="PANTHER" id="PTHR32196">
    <property type="entry name" value="ABC TRANSPORTER PERMEASE PROTEIN YPHD-RELATED-RELATED"/>
    <property type="match status" value="1"/>
</dbReference>
<proteinExistence type="predicted"/>
<feature type="transmembrane region" description="Helical" evidence="7">
    <location>
        <begin position="271"/>
        <end position="291"/>
    </location>
</feature>
<feature type="transmembrane region" description="Helical" evidence="7">
    <location>
        <begin position="298"/>
        <end position="318"/>
    </location>
</feature>
<feature type="region of interest" description="Disordered" evidence="6">
    <location>
        <begin position="1"/>
        <end position="33"/>
    </location>
</feature>
<keyword evidence="9" id="KW-1185">Reference proteome</keyword>
<keyword evidence="5 7" id="KW-0472">Membrane</keyword>
<gene>
    <name evidence="8" type="ORF">NBH00_13330</name>
</gene>
<feature type="transmembrane region" description="Helical" evidence="7">
    <location>
        <begin position="43"/>
        <end position="65"/>
    </location>
</feature>
<reference evidence="8 9" key="1">
    <citation type="submission" date="2022-06" db="EMBL/GenBank/DDBJ databases">
        <title>Paraconexibacter antarcticus.</title>
        <authorList>
            <person name="Kim C.S."/>
        </authorList>
    </citation>
    <scope>NUCLEOTIDE SEQUENCE [LARGE SCALE GENOMIC DNA]</scope>
    <source>
        <strain evidence="8 9">02-257</strain>
    </source>
</reference>
<feature type="transmembrane region" description="Helical" evidence="7">
    <location>
        <begin position="195"/>
        <end position="216"/>
    </location>
</feature>
<feature type="transmembrane region" description="Helical" evidence="7">
    <location>
        <begin position="324"/>
        <end position="343"/>
    </location>
</feature>
<feature type="transmembrane region" description="Helical" evidence="7">
    <location>
        <begin position="130"/>
        <end position="149"/>
    </location>
</feature>
<feature type="transmembrane region" description="Helical" evidence="7">
    <location>
        <begin position="247"/>
        <end position="265"/>
    </location>
</feature>
<comment type="subcellular location">
    <subcellularLocation>
        <location evidence="1">Cell membrane</location>
        <topology evidence="1">Multi-pass membrane protein</topology>
    </subcellularLocation>
</comment>
<organism evidence="8 9">
    <name type="scientific">Paraconexibacter antarcticus</name>
    <dbReference type="NCBI Taxonomy" id="2949664"/>
    <lineage>
        <taxon>Bacteria</taxon>
        <taxon>Bacillati</taxon>
        <taxon>Actinomycetota</taxon>
        <taxon>Thermoleophilia</taxon>
        <taxon>Solirubrobacterales</taxon>
        <taxon>Paraconexibacteraceae</taxon>
        <taxon>Paraconexibacter</taxon>
    </lineage>
</organism>
<keyword evidence="2" id="KW-1003">Cell membrane</keyword>
<evidence type="ECO:0000256" key="3">
    <source>
        <dbReference type="ARBA" id="ARBA00022692"/>
    </source>
</evidence>
<evidence type="ECO:0000256" key="6">
    <source>
        <dbReference type="SAM" id="MobiDB-lite"/>
    </source>
</evidence>
<evidence type="ECO:0000256" key="2">
    <source>
        <dbReference type="ARBA" id="ARBA00022475"/>
    </source>
</evidence>
<feature type="transmembrane region" description="Helical" evidence="7">
    <location>
        <begin position="77"/>
        <end position="97"/>
    </location>
</feature>